<keyword evidence="7 10" id="KW-1133">Transmembrane helix</keyword>
<keyword evidence="13" id="KW-1185">Reference proteome</keyword>
<keyword evidence="4 10" id="KW-0997">Cell inner membrane</keyword>
<dbReference type="OrthoDB" id="9805133at2"/>
<dbReference type="HAMAP" id="MF_02202">
    <property type="entry name" value="TolQ"/>
    <property type="match status" value="1"/>
</dbReference>
<keyword evidence="8 10" id="KW-0472">Membrane</keyword>
<dbReference type="PANTHER" id="PTHR30625">
    <property type="entry name" value="PROTEIN TOLQ"/>
    <property type="match status" value="1"/>
</dbReference>
<accession>A0A432VTD7</accession>
<proteinExistence type="inferred from homology"/>
<dbReference type="PANTHER" id="PTHR30625:SF3">
    <property type="entry name" value="TOL-PAL SYSTEM PROTEIN TOLQ"/>
    <property type="match status" value="1"/>
</dbReference>
<dbReference type="GO" id="GO:0005886">
    <property type="term" value="C:plasma membrane"/>
    <property type="evidence" value="ECO:0007669"/>
    <property type="project" value="UniProtKB-SubCell"/>
</dbReference>
<feature type="transmembrane region" description="Helical" evidence="10">
    <location>
        <begin position="128"/>
        <end position="151"/>
    </location>
</feature>
<dbReference type="InterPro" id="IPR002898">
    <property type="entry name" value="MotA_ExbB_proton_chnl"/>
</dbReference>
<evidence type="ECO:0000259" key="11">
    <source>
        <dbReference type="Pfam" id="PF01618"/>
    </source>
</evidence>
<evidence type="ECO:0000256" key="6">
    <source>
        <dbReference type="ARBA" id="ARBA00022692"/>
    </source>
</evidence>
<evidence type="ECO:0000256" key="9">
    <source>
        <dbReference type="ARBA" id="ARBA00023306"/>
    </source>
</evidence>
<sequence length="245" mass="26452">MEADMSFIGLFLEASLVVKAVMILLVLMSILSWALIIQRRKILNAAQQNALAFEERFWSGVDLAKLYKEVSARGGKASGTEHLFHSGFREFARLRQTRSMDPVSVMSGTQRAMRVAHSREVDNLEKNLSVLATIGSISPYIGLFGTVWGIMNSFIALGSVQQATLQMVAPGIAEALIATAIGLFAAIPAVIAYNKFSNQVASIDGNYINFAEEFTGILQRQAVTGSTQASSNSASGAQATREQEA</sequence>
<dbReference type="EMBL" id="PIPJ01000007">
    <property type="protein sequence ID" value="RUO19685.1"/>
    <property type="molecule type" value="Genomic_DNA"/>
</dbReference>
<dbReference type="InterPro" id="IPR014163">
    <property type="entry name" value="Tol-Pal_TolQ"/>
</dbReference>
<comment type="subunit">
    <text evidence="10">The Tol-Pal system is composed of five core proteins: the inner membrane proteins TolA, TolQ and TolR, the periplasmic protein TolB and the outer membrane protein Pal. They form a network linking the inner and outer membranes and the peptidoglycan layer.</text>
</comment>
<evidence type="ECO:0000256" key="8">
    <source>
        <dbReference type="ARBA" id="ARBA00023136"/>
    </source>
</evidence>
<dbReference type="InterPro" id="IPR050790">
    <property type="entry name" value="ExbB/TolQ_transport"/>
</dbReference>
<dbReference type="GO" id="GO:0043213">
    <property type="term" value="P:bacteriocin transport"/>
    <property type="evidence" value="ECO:0007669"/>
    <property type="project" value="InterPro"/>
</dbReference>
<evidence type="ECO:0000256" key="2">
    <source>
        <dbReference type="ARBA" id="ARBA00010442"/>
    </source>
</evidence>
<evidence type="ECO:0000256" key="1">
    <source>
        <dbReference type="ARBA" id="ARBA00004651"/>
    </source>
</evidence>
<feature type="transmembrane region" description="Helical" evidence="10">
    <location>
        <begin position="16"/>
        <end position="37"/>
    </location>
</feature>
<dbReference type="NCBIfam" id="TIGR02796">
    <property type="entry name" value="tolQ"/>
    <property type="match status" value="1"/>
</dbReference>
<dbReference type="RefSeq" id="WP_126767818.1">
    <property type="nucleotide sequence ID" value="NZ_PIPJ01000007.1"/>
</dbReference>
<comment type="subcellular location">
    <subcellularLocation>
        <location evidence="10">Cell inner membrane</location>
        <topology evidence="10">Multi-pass membrane protein</topology>
    </subcellularLocation>
    <subcellularLocation>
        <location evidence="1">Cell membrane</location>
        <topology evidence="1">Multi-pass membrane protein</topology>
    </subcellularLocation>
</comment>
<reference evidence="13" key="1">
    <citation type="journal article" date="2018" name="Front. Microbiol.">
        <title>Genome-Based Analysis Reveals the Taxonomy and Diversity of the Family Idiomarinaceae.</title>
        <authorList>
            <person name="Liu Y."/>
            <person name="Lai Q."/>
            <person name="Shao Z."/>
        </authorList>
    </citation>
    <scope>NUCLEOTIDE SEQUENCE [LARGE SCALE GENOMIC DNA]</scope>
    <source>
        <strain evidence="13">GBPy7</strain>
    </source>
</reference>
<comment type="caution">
    <text evidence="12">The sequence shown here is derived from an EMBL/GenBank/DDBJ whole genome shotgun (WGS) entry which is preliminary data.</text>
</comment>
<organism evidence="12 13">
    <name type="scientific">Aliidiomarina iranensis</name>
    <dbReference type="NCBI Taxonomy" id="1434071"/>
    <lineage>
        <taxon>Bacteria</taxon>
        <taxon>Pseudomonadati</taxon>
        <taxon>Pseudomonadota</taxon>
        <taxon>Gammaproteobacteria</taxon>
        <taxon>Alteromonadales</taxon>
        <taxon>Idiomarinaceae</taxon>
        <taxon>Aliidiomarina</taxon>
    </lineage>
</organism>
<keyword evidence="3 10" id="KW-1003">Cell membrane</keyword>
<evidence type="ECO:0000256" key="3">
    <source>
        <dbReference type="ARBA" id="ARBA00022475"/>
    </source>
</evidence>
<comment type="function">
    <text evidence="10">Part of the Tol-Pal system, which plays a role in outer membrane invagination during cell division and is important for maintaining outer membrane integrity.</text>
</comment>
<protein>
    <recommendedName>
        <fullName evidence="10">Tol-Pal system protein TolQ</fullName>
    </recommendedName>
</protein>
<gene>
    <name evidence="10 12" type="primary">tolQ</name>
    <name evidence="12" type="ORF">CWE08_09670</name>
</gene>
<evidence type="ECO:0000256" key="4">
    <source>
        <dbReference type="ARBA" id="ARBA00022519"/>
    </source>
</evidence>
<evidence type="ECO:0000313" key="12">
    <source>
        <dbReference type="EMBL" id="RUO19685.1"/>
    </source>
</evidence>
<name>A0A432VTD7_9GAMM</name>
<comment type="similarity">
    <text evidence="2 10">Belongs to the ExbB/TolQ family.</text>
</comment>
<dbReference type="Pfam" id="PF01618">
    <property type="entry name" value="MotA_ExbB"/>
    <property type="match status" value="1"/>
</dbReference>
<dbReference type="Proteomes" id="UP000288395">
    <property type="component" value="Unassembled WGS sequence"/>
</dbReference>
<dbReference type="GO" id="GO:0017038">
    <property type="term" value="P:protein import"/>
    <property type="evidence" value="ECO:0007669"/>
    <property type="project" value="TreeGrafter"/>
</dbReference>
<evidence type="ECO:0000256" key="10">
    <source>
        <dbReference type="HAMAP-Rule" id="MF_02202"/>
    </source>
</evidence>
<keyword evidence="5 10" id="KW-0132">Cell division</keyword>
<keyword evidence="9 10" id="KW-0131">Cell cycle</keyword>
<keyword evidence="6 10" id="KW-0812">Transmembrane</keyword>
<evidence type="ECO:0000256" key="7">
    <source>
        <dbReference type="ARBA" id="ARBA00022989"/>
    </source>
</evidence>
<feature type="transmembrane region" description="Helical" evidence="10">
    <location>
        <begin position="171"/>
        <end position="193"/>
    </location>
</feature>
<dbReference type="GO" id="GO:0051301">
    <property type="term" value="P:cell division"/>
    <property type="evidence" value="ECO:0007669"/>
    <property type="project" value="UniProtKB-UniRule"/>
</dbReference>
<evidence type="ECO:0000313" key="13">
    <source>
        <dbReference type="Proteomes" id="UP000288395"/>
    </source>
</evidence>
<evidence type="ECO:0000256" key="5">
    <source>
        <dbReference type="ARBA" id="ARBA00022618"/>
    </source>
</evidence>
<feature type="domain" description="MotA/TolQ/ExbB proton channel" evidence="11">
    <location>
        <begin position="84"/>
        <end position="203"/>
    </location>
</feature>
<dbReference type="AlphaFoldDB" id="A0A432VTD7"/>